<protein>
    <submittedName>
        <fullName evidence="1">Uncharacterized protein</fullName>
    </submittedName>
</protein>
<proteinExistence type="predicted"/>
<organism evidence="1 2">
    <name type="scientific">Peronospora matthiolae</name>
    <dbReference type="NCBI Taxonomy" id="2874970"/>
    <lineage>
        <taxon>Eukaryota</taxon>
        <taxon>Sar</taxon>
        <taxon>Stramenopiles</taxon>
        <taxon>Oomycota</taxon>
        <taxon>Peronosporomycetes</taxon>
        <taxon>Peronosporales</taxon>
        <taxon>Peronosporaceae</taxon>
        <taxon>Peronospora</taxon>
    </lineage>
</organism>
<dbReference type="EMBL" id="CAKLBY020000207">
    <property type="protein sequence ID" value="CAK7934365.1"/>
    <property type="molecule type" value="Genomic_DNA"/>
</dbReference>
<dbReference type="AlphaFoldDB" id="A0AAV1ULS5"/>
<reference evidence="1" key="1">
    <citation type="submission" date="2024-01" db="EMBL/GenBank/DDBJ databases">
        <authorList>
            <person name="Webb A."/>
        </authorList>
    </citation>
    <scope>NUCLEOTIDE SEQUENCE</scope>
    <source>
        <strain evidence="1">Pm1</strain>
    </source>
</reference>
<comment type="caution">
    <text evidence="1">The sequence shown here is derived from an EMBL/GenBank/DDBJ whole genome shotgun (WGS) entry which is preliminary data.</text>
</comment>
<sequence>MKTEFVAASEIAREKLGMRWMIMEMELSQALPMQMHFNNQAAISQTAGEASLMKAKHVEVRHNFLCDFA</sequence>
<evidence type="ECO:0000313" key="2">
    <source>
        <dbReference type="Proteomes" id="UP001162060"/>
    </source>
</evidence>
<name>A0AAV1ULS5_9STRA</name>
<evidence type="ECO:0000313" key="1">
    <source>
        <dbReference type="EMBL" id="CAK7934365.1"/>
    </source>
</evidence>
<gene>
    <name evidence="1" type="ORF">PM001_LOCUS19515</name>
</gene>
<accession>A0AAV1ULS5</accession>
<dbReference type="Proteomes" id="UP001162060">
    <property type="component" value="Unassembled WGS sequence"/>
</dbReference>